<keyword evidence="1" id="KW-0472">Membrane</keyword>
<feature type="transmembrane region" description="Helical" evidence="1">
    <location>
        <begin position="24"/>
        <end position="47"/>
    </location>
</feature>
<accession>A0ABS9W1Q9</accession>
<gene>
    <name evidence="2" type="ORF">MON41_05545</name>
</gene>
<evidence type="ECO:0000256" key="1">
    <source>
        <dbReference type="SAM" id="Phobius"/>
    </source>
</evidence>
<evidence type="ECO:0000313" key="2">
    <source>
        <dbReference type="EMBL" id="MCI0753228.1"/>
    </source>
</evidence>
<proteinExistence type="predicted"/>
<sequence length="51" mass="5339">MNPLPFPPAPRAGTPPVPDALRRLGGFALLGASVWLVAIIALFRALVGLFT</sequence>
<reference evidence="2 3" key="1">
    <citation type="submission" date="2022-03" db="EMBL/GenBank/DDBJ databases">
        <title>Complete genome analysis of Roseomonas KG 17.1 : a prolific producer of plant growth promoters.</title>
        <authorList>
            <person name="Saadouli I."/>
            <person name="Najjari A."/>
            <person name="Mosbah A."/>
            <person name="Ouzari H.I."/>
        </authorList>
    </citation>
    <scope>NUCLEOTIDE SEQUENCE [LARGE SCALE GENOMIC DNA]</scope>
    <source>
        <strain evidence="2 3">KG17-1</strain>
    </source>
</reference>
<dbReference type="Proteomes" id="UP001201985">
    <property type="component" value="Unassembled WGS sequence"/>
</dbReference>
<evidence type="ECO:0008006" key="4">
    <source>
        <dbReference type="Google" id="ProtNLM"/>
    </source>
</evidence>
<dbReference type="RefSeq" id="WP_157985747.1">
    <property type="nucleotide sequence ID" value="NZ_JALBUU010000004.1"/>
</dbReference>
<protein>
    <recommendedName>
        <fullName evidence="4">DUF2474 domain-containing protein</fullName>
    </recommendedName>
</protein>
<name>A0ABS9W1Q9_9PROT</name>
<organism evidence="2 3">
    <name type="scientific">Teichococcus vastitatis</name>
    <dbReference type="NCBI Taxonomy" id="2307076"/>
    <lineage>
        <taxon>Bacteria</taxon>
        <taxon>Pseudomonadati</taxon>
        <taxon>Pseudomonadota</taxon>
        <taxon>Alphaproteobacteria</taxon>
        <taxon>Acetobacterales</taxon>
        <taxon>Roseomonadaceae</taxon>
        <taxon>Roseomonas</taxon>
    </lineage>
</organism>
<dbReference type="EMBL" id="JALBUU010000004">
    <property type="protein sequence ID" value="MCI0753228.1"/>
    <property type="molecule type" value="Genomic_DNA"/>
</dbReference>
<comment type="caution">
    <text evidence="2">The sequence shown here is derived from an EMBL/GenBank/DDBJ whole genome shotgun (WGS) entry which is preliminary data.</text>
</comment>
<evidence type="ECO:0000313" key="3">
    <source>
        <dbReference type="Proteomes" id="UP001201985"/>
    </source>
</evidence>
<keyword evidence="1" id="KW-1133">Transmembrane helix</keyword>
<keyword evidence="3" id="KW-1185">Reference proteome</keyword>
<keyword evidence="1" id="KW-0812">Transmembrane</keyword>